<name>A0A538TAP4_UNCEI</name>
<evidence type="ECO:0008006" key="3">
    <source>
        <dbReference type="Google" id="ProtNLM"/>
    </source>
</evidence>
<dbReference type="Proteomes" id="UP000316852">
    <property type="component" value="Unassembled WGS sequence"/>
</dbReference>
<sequence>MRRGRRSRIDFRAPMALLLMGLMVPGCAGTSRVRFATGPGAGFLTPAAPMVRPLRPGVGITPILTAGDTLFSNRMGQPPFIFAGRAGGLGARDRGDGTAEVYVSHDDAWLEGAEGAAVSRLILDLRNNGILAADYLLRPDRGYAALAHAALLDSRAGFLRPQFVVNERWNGARGPLVAAIDVMDERIQDLPWLGAMRHKSTAALPSTGGKNLVVMTAGSLGQTGDQIYLYVANSDTDVLSGNGQLHVFRADADAVPSNARSASRLRRGMPASGVFVPIDPLAARSPSTLEPLVQQLGCLNFVRLEGIAIDRERPNAFYFTDRLGFGSSGVIQAAGGGGRLYHMTLDSFDPTRVENLEVVLDASEGDDLFRPSSIDTDGRCVMIQEYPAAHGIHPSRILRYDLRSHELEAVAECAERDSRGRVVPRGVGGEWEPSGISNVSDLLGEDAWLLTVQAHTLRAPQNSRRWGEAGQLLLLRGGR</sequence>
<reference evidence="1 2" key="1">
    <citation type="journal article" date="2019" name="Nat. Microbiol.">
        <title>Mediterranean grassland soil C-N compound turnover is dependent on rainfall and depth, and is mediated by genomically divergent microorganisms.</title>
        <authorList>
            <person name="Diamond S."/>
            <person name="Andeer P.F."/>
            <person name="Li Z."/>
            <person name="Crits-Christoph A."/>
            <person name="Burstein D."/>
            <person name="Anantharaman K."/>
            <person name="Lane K.R."/>
            <person name="Thomas B.C."/>
            <person name="Pan C."/>
            <person name="Northen T.R."/>
            <person name="Banfield J.F."/>
        </authorList>
    </citation>
    <scope>NUCLEOTIDE SEQUENCE [LARGE SCALE GENOMIC DNA]</scope>
    <source>
        <strain evidence="1">WS_6</strain>
    </source>
</reference>
<dbReference type="EMBL" id="VBOW01000013">
    <property type="protein sequence ID" value="TMQ60700.1"/>
    <property type="molecule type" value="Genomic_DNA"/>
</dbReference>
<evidence type="ECO:0000313" key="2">
    <source>
        <dbReference type="Proteomes" id="UP000316852"/>
    </source>
</evidence>
<accession>A0A538TAP4</accession>
<evidence type="ECO:0000313" key="1">
    <source>
        <dbReference type="EMBL" id="TMQ60700.1"/>
    </source>
</evidence>
<dbReference type="AlphaFoldDB" id="A0A538TAP4"/>
<protein>
    <recommendedName>
        <fullName evidence="3">Phytase-like domain-containing protein</fullName>
    </recommendedName>
</protein>
<proteinExistence type="predicted"/>
<comment type="caution">
    <text evidence="1">The sequence shown here is derived from an EMBL/GenBank/DDBJ whole genome shotgun (WGS) entry which is preliminary data.</text>
</comment>
<gene>
    <name evidence="1" type="ORF">E6K76_01515</name>
</gene>
<organism evidence="1 2">
    <name type="scientific">Eiseniibacteriota bacterium</name>
    <dbReference type="NCBI Taxonomy" id="2212470"/>
    <lineage>
        <taxon>Bacteria</taxon>
        <taxon>Candidatus Eiseniibacteriota</taxon>
    </lineage>
</organism>